<feature type="compositionally biased region" description="Basic and acidic residues" evidence="1">
    <location>
        <begin position="175"/>
        <end position="186"/>
    </location>
</feature>
<evidence type="ECO:0000313" key="2">
    <source>
        <dbReference type="EMBL" id="GBP58773.1"/>
    </source>
</evidence>
<protein>
    <submittedName>
        <fullName evidence="2">Uncharacterized protein</fullName>
    </submittedName>
</protein>
<accession>A0A4C1X6I0</accession>
<dbReference type="EMBL" id="BGZK01000744">
    <property type="protein sequence ID" value="GBP58773.1"/>
    <property type="molecule type" value="Genomic_DNA"/>
</dbReference>
<feature type="region of interest" description="Disordered" evidence="1">
    <location>
        <begin position="147"/>
        <end position="190"/>
    </location>
</feature>
<feature type="compositionally biased region" description="Low complexity" evidence="1">
    <location>
        <begin position="43"/>
        <end position="53"/>
    </location>
</feature>
<dbReference type="AlphaFoldDB" id="A0A4C1X6I0"/>
<dbReference type="Proteomes" id="UP000299102">
    <property type="component" value="Unassembled WGS sequence"/>
</dbReference>
<feature type="region of interest" description="Disordered" evidence="1">
    <location>
        <begin position="15"/>
        <end position="93"/>
    </location>
</feature>
<feature type="compositionally biased region" description="Polar residues" evidence="1">
    <location>
        <begin position="54"/>
        <end position="63"/>
    </location>
</feature>
<comment type="caution">
    <text evidence="2">The sequence shown here is derived from an EMBL/GenBank/DDBJ whole genome shotgun (WGS) entry which is preliminary data.</text>
</comment>
<name>A0A4C1X6I0_EUMVA</name>
<evidence type="ECO:0000313" key="3">
    <source>
        <dbReference type="Proteomes" id="UP000299102"/>
    </source>
</evidence>
<feature type="compositionally biased region" description="Basic and acidic residues" evidence="1">
    <location>
        <begin position="70"/>
        <end position="84"/>
    </location>
</feature>
<sequence>MRALVRMAHGCRSLCDDTPSLGQSPAPAPAGQCERVHAPPRAPRASRATSVPSNFASRNNTSKLFIPPRVPEKKGLDRRTDGRTDGQQSDPIRVPFFPFENNFAKKTIVIEVAVSSSSSSLKLQPGAVTERDKSQYTEGIIIIEGDCSPSAGQNSSSSRGTAIRRPRSRLQSGHTFREKGRGKGRGDPALAWRDPVMASLRPRAPRLPRVITRYEEKVALKALARSLAPRRGFCTWCVIERRSPGCADFEIPSRSQPMHAL</sequence>
<gene>
    <name evidence="2" type="ORF">EVAR_25846_1</name>
</gene>
<feature type="compositionally biased region" description="Polar residues" evidence="1">
    <location>
        <begin position="150"/>
        <end position="160"/>
    </location>
</feature>
<evidence type="ECO:0000256" key="1">
    <source>
        <dbReference type="SAM" id="MobiDB-lite"/>
    </source>
</evidence>
<keyword evidence="3" id="KW-1185">Reference proteome</keyword>
<reference evidence="2 3" key="1">
    <citation type="journal article" date="2019" name="Commun. Biol.">
        <title>The bagworm genome reveals a unique fibroin gene that provides high tensile strength.</title>
        <authorList>
            <person name="Kono N."/>
            <person name="Nakamura H."/>
            <person name="Ohtoshi R."/>
            <person name="Tomita M."/>
            <person name="Numata K."/>
            <person name="Arakawa K."/>
        </authorList>
    </citation>
    <scope>NUCLEOTIDE SEQUENCE [LARGE SCALE GENOMIC DNA]</scope>
</reference>
<organism evidence="2 3">
    <name type="scientific">Eumeta variegata</name>
    <name type="common">Bagworm moth</name>
    <name type="synonym">Eumeta japonica</name>
    <dbReference type="NCBI Taxonomy" id="151549"/>
    <lineage>
        <taxon>Eukaryota</taxon>
        <taxon>Metazoa</taxon>
        <taxon>Ecdysozoa</taxon>
        <taxon>Arthropoda</taxon>
        <taxon>Hexapoda</taxon>
        <taxon>Insecta</taxon>
        <taxon>Pterygota</taxon>
        <taxon>Neoptera</taxon>
        <taxon>Endopterygota</taxon>
        <taxon>Lepidoptera</taxon>
        <taxon>Glossata</taxon>
        <taxon>Ditrysia</taxon>
        <taxon>Tineoidea</taxon>
        <taxon>Psychidae</taxon>
        <taxon>Oiketicinae</taxon>
        <taxon>Eumeta</taxon>
    </lineage>
</organism>
<proteinExistence type="predicted"/>